<dbReference type="AlphaFoldDB" id="A0AAJ6YX62"/>
<dbReference type="RefSeq" id="XP_011506040.1">
    <property type="nucleotide sequence ID" value="XM_011507738.1"/>
</dbReference>
<evidence type="ECO:0000259" key="6">
    <source>
        <dbReference type="PROSITE" id="PS50240"/>
    </source>
</evidence>
<dbReference type="KEGG" id="csol:105368673"/>
<dbReference type="InterPro" id="IPR001254">
    <property type="entry name" value="Trypsin_dom"/>
</dbReference>
<proteinExistence type="inferred from homology"/>
<organism evidence="7 8">
    <name type="scientific">Ceratosolen solmsi marchali</name>
    <dbReference type="NCBI Taxonomy" id="326594"/>
    <lineage>
        <taxon>Eukaryota</taxon>
        <taxon>Metazoa</taxon>
        <taxon>Ecdysozoa</taxon>
        <taxon>Arthropoda</taxon>
        <taxon>Hexapoda</taxon>
        <taxon>Insecta</taxon>
        <taxon>Pterygota</taxon>
        <taxon>Neoptera</taxon>
        <taxon>Endopterygota</taxon>
        <taxon>Hymenoptera</taxon>
        <taxon>Apocrita</taxon>
        <taxon>Proctotrupomorpha</taxon>
        <taxon>Chalcidoidea</taxon>
        <taxon>Agaonidae</taxon>
        <taxon>Agaoninae</taxon>
        <taxon>Ceratosolen</taxon>
    </lineage>
</organism>
<protein>
    <submittedName>
        <fullName evidence="8">Chymotrypsin-2-like</fullName>
    </submittedName>
</protein>
<evidence type="ECO:0000256" key="4">
    <source>
        <dbReference type="ARBA" id="ARBA00022825"/>
    </source>
</evidence>
<dbReference type="GeneID" id="105368673"/>
<name>A0AAJ6YX62_9HYME</name>
<comment type="similarity">
    <text evidence="1">Belongs to the peptidase S1 family.</text>
</comment>
<dbReference type="PROSITE" id="PS50240">
    <property type="entry name" value="TRYPSIN_DOM"/>
    <property type="match status" value="1"/>
</dbReference>
<evidence type="ECO:0000256" key="5">
    <source>
        <dbReference type="ARBA" id="ARBA00023157"/>
    </source>
</evidence>
<dbReference type="GO" id="GO:0004252">
    <property type="term" value="F:serine-type endopeptidase activity"/>
    <property type="evidence" value="ECO:0007669"/>
    <property type="project" value="InterPro"/>
</dbReference>
<evidence type="ECO:0000256" key="1">
    <source>
        <dbReference type="ARBA" id="ARBA00007664"/>
    </source>
</evidence>
<dbReference type="InterPro" id="IPR050430">
    <property type="entry name" value="Peptidase_S1"/>
</dbReference>
<dbReference type="InterPro" id="IPR009003">
    <property type="entry name" value="Peptidase_S1_PA"/>
</dbReference>
<dbReference type="Pfam" id="PF00089">
    <property type="entry name" value="Trypsin"/>
    <property type="match status" value="1"/>
</dbReference>
<evidence type="ECO:0000313" key="8">
    <source>
        <dbReference type="RefSeq" id="XP_011506040.1"/>
    </source>
</evidence>
<accession>A0AAJ6YX62</accession>
<keyword evidence="2" id="KW-0645">Protease</keyword>
<evidence type="ECO:0000313" key="7">
    <source>
        <dbReference type="Proteomes" id="UP000695007"/>
    </source>
</evidence>
<dbReference type="SMART" id="SM00020">
    <property type="entry name" value="Tryp_SPc"/>
    <property type="match status" value="1"/>
</dbReference>
<sequence>MVSGLLGINVRNVEPNEFSSTVSIVTFNQIEPQEQRHTYCTGSLISQRHVLSAEHCFDEIGNTKFEILAESYNLTCAKRFYPSWWTTFDQWKFSTKKPNYFRDNDISIIKIVGSVSPDTQPALISLISPQSLLYGLQALMVGFGSTHENANPTILHKGAVNIISKEECQGKIARLAGDIMTVHLRYLCSFSEPYTQIANGDSGGPLFYEGVIVGINKGLVPKFRNLFHRHKVNVHTGVDYYREFIDFQMGILY</sequence>
<dbReference type="SUPFAM" id="SSF50494">
    <property type="entry name" value="Trypsin-like serine proteases"/>
    <property type="match status" value="1"/>
</dbReference>
<dbReference type="PRINTS" id="PR00722">
    <property type="entry name" value="CHYMOTRYPSIN"/>
</dbReference>
<dbReference type="InterPro" id="IPR001314">
    <property type="entry name" value="Peptidase_S1A"/>
</dbReference>
<evidence type="ECO:0000256" key="3">
    <source>
        <dbReference type="ARBA" id="ARBA00022801"/>
    </source>
</evidence>
<gene>
    <name evidence="8" type="primary">LOC105368673</name>
</gene>
<dbReference type="Gene3D" id="2.40.10.10">
    <property type="entry name" value="Trypsin-like serine proteases"/>
    <property type="match status" value="1"/>
</dbReference>
<dbReference type="PANTHER" id="PTHR24276:SF91">
    <property type="entry name" value="AT26814P-RELATED"/>
    <property type="match status" value="1"/>
</dbReference>
<keyword evidence="7" id="KW-1185">Reference proteome</keyword>
<dbReference type="GO" id="GO:0006508">
    <property type="term" value="P:proteolysis"/>
    <property type="evidence" value="ECO:0007669"/>
    <property type="project" value="UniProtKB-KW"/>
</dbReference>
<dbReference type="Proteomes" id="UP000695007">
    <property type="component" value="Unplaced"/>
</dbReference>
<evidence type="ECO:0000256" key="2">
    <source>
        <dbReference type="ARBA" id="ARBA00022670"/>
    </source>
</evidence>
<keyword evidence="4" id="KW-0720">Serine protease</keyword>
<feature type="domain" description="Peptidase S1" evidence="6">
    <location>
        <begin position="1"/>
        <end position="250"/>
    </location>
</feature>
<reference evidence="8" key="1">
    <citation type="submission" date="2025-08" db="UniProtKB">
        <authorList>
            <consortium name="RefSeq"/>
        </authorList>
    </citation>
    <scope>IDENTIFICATION</scope>
</reference>
<keyword evidence="3" id="KW-0378">Hydrolase</keyword>
<dbReference type="InterPro" id="IPR043504">
    <property type="entry name" value="Peptidase_S1_PA_chymotrypsin"/>
</dbReference>
<dbReference type="PANTHER" id="PTHR24276">
    <property type="entry name" value="POLYSERASE-RELATED"/>
    <property type="match status" value="1"/>
</dbReference>
<keyword evidence="5" id="KW-1015">Disulfide bond</keyword>